<dbReference type="InterPro" id="IPR000836">
    <property type="entry name" value="PRTase_dom"/>
</dbReference>
<protein>
    <recommendedName>
        <fullName evidence="1">Phosphoribosyltransferase domain-containing protein</fullName>
    </recommendedName>
</protein>
<dbReference type="PANTHER" id="PTHR43218:SF1">
    <property type="entry name" value="PHOSPHORIBOSYLTRANSFERASE"/>
    <property type="match status" value="1"/>
</dbReference>
<evidence type="ECO:0000313" key="2">
    <source>
        <dbReference type="EMBL" id="KXB05555.1"/>
    </source>
</evidence>
<evidence type="ECO:0000259" key="1">
    <source>
        <dbReference type="Pfam" id="PF00156"/>
    </source>
</evidence>
<dbReference type="EMBL" id="LHYC01000009">
    <property type="protein sequence ID" value="KXB05555.1"/>
    <property type="molecule type" value="Genomic_DNA"/>
</dbReference>
<dbReference type="SUPFAM" id="SSF53271">
    <property type="entry name" value="PRTase-like"/>
    <property type="match status" value="1"/>
</dbReference>
<organism evidence="2 3">
    <name type="scientific">candidate division MSBL1 archaeon SCGC-AAA382A03</name>
    <dbReference type="NCBI Taxonomy" id="1698278"/>
    <lineage>
        <taxon>Archaea</taxon>
        <taxon>Methanobacteriati</taxon>
        <taxon>Methanobacteriota</taxon>
        <taxon>candidate division MSBL1</taxon>
    </lineage>
</organism>
<comment type="caution">
    <text evidence="2">The sequence shown here is derived from an EMBL/GenBank/DDBJ whole genome shotgun (WGS) entry which is preliminary data.</text>
</comment>
<evidence type="ECO:0000313" key="3">
    <source>
        <dbReference type="Proteomes" id="UP000070549"/>
    </source>
</evidence>
<name>A0A133VGL3_9EURY</name>
<proteinExistence type="predicted"/>
<feature type="domain" description="Phosphoribosyltransferase" evidence="1">
    <location>
        <begin position="53"/>
        <end position="173"/>
    </location>
</feature>
<reference evidence="2 3" key="1">
    <citation type="journal article" date="2016" name="Sci. Rep.">
        <title>Metabolic traits of an uncultured archaeal lineage -MSBL1- from brine pools of the Red Sea.</title>
        <authorList>
            <person name="Mwirichia R."/>
            <person name="Alam I."/>
            <person name="Rashid M."/>
            <person name="Vinu M."/>
            <person name="Ba-Alawi W."/>
            <person name="Anthony Kamau A."/>
            <person name="Kamanda Ngugi D."/>
            <person name="Goker M."/>
            <person name="Klenk H.P."/>
            <person name="Bajic V."/>
            <person name="Stingl U."/>
        </authorList>
    </citation>
    <scope>NUCLEOTIDE SEQUENCE [LARGE SCALE GENOMIC DNA]</scope>
    <source>
        <strain evidence="2">SCGC-AAA382A03</strain>
    </source>
</reference>
<dbReference type="Pfam" id="PF00156">
    <property type="entry name" value="Pribosyltran"/>
    <property type="match status" value="1"/>
</dbReference>
<dbReference type="PANTHER" id="PTHR43218">
    <property type="entry name" value="PHOSPHORIBOSYLTRANSFERASE-RELATED"/>
    <property type="match status" value="1"/>
</dbReference>
<accession>A0A133VGL3</accession>
<keyword evidence="3" id="KW-1185">Reference proteome</keyword>
<dbReference type="AlphaFoldDB" id="A0A133VGL3"/>
<gene>
    <name evidence="2" type="ORF">AKJ49_00540</name>
</gene>
<dbReference type="Proteomes" id="UP000070549">
    <property type="component" value="Unassembled WGS sequence"/>
</dbReference>
<dbReference type="NCBIfam" id="NF005592">
    <property type="entry name" value="PRK07322.1"/>
    <property type="match status" value="1"/>
</dbReference>
<sequence length="195" mass="22091">MVLELPYENQKFYEIEMCGLKRKLPLRKVSEDTYIASNHALVLGCDIEFTRKVGKKLAEKIRESGTDPQALLSAEAKSLPLVYEVGKNLDHIEIAIARKSKKTYMEEPIGITVKSITTDKEQKLVLDKITQDKIKGKKVCLIDDVVSSGKTMDSLEKLTHLFKGKVVCRAAIWLEGKEYSKELIHLGELPLFKKK</sequence>
<dbReference type="InterPro" id="IPR029057">
    <property type="entry name" value="PRTase-like"/>
</dbReference>
<dbReference type="CDD" id="cd06223">
    <property type="entry name" value="PRTases_typeI"/>
    <property type="match status" value="1"/>
</dbReference>
<dbReference type="Gene3D" id="3.40.50.2020">
    <property type="match status" value="1"/>
</dbReference>